<sequence length="1080" mass="123233">MSNPDPCEKRPRQRVSVACLPCRQKRIRCDGALPFCGCCTAKGLSCEYNFTENKRKPPSKAYVQSLEARIRSLEEQLSLRDARPILHYTRDKQDASMEMRFDVNDDSGGRNMVSALTGLMGRLNIGDDGQLHYFGSQSNYHLINGNMGYDSIESTVSLQRQGLAAAECMGKNVPLSMELQEHLLELYWTWQHPWNYIIHKDAFLHAFKSRMYGRYCTPLLLSAIFAIASRFSDRTELRTVADDPNTAGYAFFEQAKILFLYESQAPIVATVQAAALMGMRALSDGQEALGWLYCGNAARMALNLGLNIDCSQWVVSGLISAEEAEVRKVTWWGCFVLDKYAPNSGLSAKDVEDIVARTDVELRSFYLSLPSHLRLPAVSHQPMPAHIYQLHMQYHVNLILLHRPLLEVSPGIPKSYPVLAAQERPHLKACRDSAMEVVKVLRTYKQHYKLRFASLATVHIAFTAALIHLLDTKLESGMCQQQATRSFTTCVDALEELKHTWSAWSAKALRAIHHLQEERSTEEYLETMAEVIGLVSSIITIVEVAGRLGSSTLNLKRLWDEVRNAPRSIRRHLDQLEILAPAIDEIRAEYQHPKASCGMIVPHTEAWIYQIRLQFPAWLLQKARDFQAHRACNGWTFQLKTWNIRPYDAEIFKFAEVGRLDLIFEALKRKEASIYDRTPSGATLILFAMQTGRLNVIKGLVQMGMRLTDENVVILLIRNWYLSTSDKSEVMELFDLFKSGEGFSPWLDYDPETDPDIMMGDGLYESIYLFAGSGSLSRLLFSPADMVKGLEFGHSWEWLDPELPLDLLTEGSITPRFFRQKPVYREEKFGYDLYEFLFHYFHMVLNGWDVEVEHWRALARGVFNGAAPREVAQPWNLSKRHLPLLCRTLRDIWKRQFPLGSFANWLAGALSMWLEDIANAGVDLEEYFLWEASTCRGDTELDPKIEVQRGTRIPGYGPSLVIVEHGKRPDDWLFEWDPCVEELVGEFWDVVETPNIPGAWVEDDENEIEDGLSHLTHLCRMGKPFGCIISSARYWSKCSATGGSARLVRVRGMERCEAFEHDFYYLSHGFWGRKAPLPLV</sequence>
<reference evidence="1" key="1">
    <citation type="submission" date="2022-08" db="EMBL/GenBank/DDBJ databases">
        <title>Genome Sequence of Fusarium decemcellulare.</title>
        <authorList>
            <person name="Buettner E."/>
        </authorList>
    </citation>
    <scope>NUCLEOTIDE SEQUENCE</scope>
    <source>
        <strain evidence="1">Babe19</strain>
    </source>
</reference>
<name>A0ACC1SN85_9HYPO</name>
<evidence type="ECO:0000313" key="1">
    <source>
        <dbReference type="EMBL" id="KAJ3542979.1"/>
    </source>
</evidence>
<accession>A0ACC1SN85</accession>
<comment type="caution">
    <text evidence="1">The sequence shown here is derived from an EMBL/GenBank/DDBJ whole genome shotgun (WGS) entry which is preliminary data.</text>
</comment>
<proteinExistence type="predicted"/>
<gene>
    <name evidence="1" type="ORF">NM208_g3813</name>
</gene>
<evidence type="ECO:0000313" key="2">
    <source>
        <dbReference type="Proteomes" id="UP001148629"/>
    </source>
</evidence>
<organism evidence="1 2">
    <name type="scientific">Fusarium decemcellulare</name>
    <dbReference type="NCBI Taxonomy" id="57161"/>
    <lineage>
        <taxon>Eukaryota</taxon>
        <taxon>Fungi</taxon>
        <taxon>Dikarya</taxon>
        <taxon>Ascomycota</taxon>
        <taxon>Pezizomycotina</taxon>
        <taxon>Sordariomycetes</taxon>
        <taxon>Hypocreomycetidae</taxon>
        <taxon>Hypocreales</taxon>
        <taxon>Nectriaceae</taxon>
        <taxon>Fusarium</taxon>
        <taxon>Fusarium decemcellulare species complex</taxon>
    </lineage>
</organism>
<keyword evidence="2" id="KW-1185">Reference proteome</keyword>
<dbReference type="EMBL" id="JANRMS010000266">
    <property type="protein sequence ID" value="KAJ3542979.1"/>
    <property type="molecule type" value="Genomic_DNA"/>
</dbReference>
<protein>
    <submittedName>
        <fullName evidence="1">Uncharacterized protein</fullName>
    </submittedName>
</protein>
<dbReference type="Proteomes" id="UP001148629">
    <property type="component" value="Unassembled WGS sequence"/>
</dbReference>